<evidence type="ECO:0000313" key="1">
    <source>
        <dbReference type="EMBL" id="KAI0031740.1"/>
    </source>
</evidence>
<evidence type="ECO:0000313" key="2">
    <source>
        <dbReference type="Proteomes" id="UP000814128"/>
    </source>
</evidence>
<protein>
    <submittedName>
        <fullName evidence="1">Ribosomal protein S9/S16-domain-containing protein</fullName>
    </submittedName>
</protein>
<keyword evidence="1" id="KW-0689">Ribosomal protein</keyword>
<keyword evidence="1" id="KW-0687">Ribonucleoprotein</keyword>
<organism evidence="1 2">
    <name type="scientific">Vararia minispora EC-137</name>
    <dbReference type="NCBI Taxonomy" id="1314806"/>
    <lineage>
        <taxon>Eukaryota</taxon>
        <taxon>Fungi</taxon>
        <taxon>Dikarya</taxon>
        <taxon>Basidiomycota</taxon>
        <taxon>Agaricomycotina</taxon>
        <taxon>Agaricomycetes</taxon>
        <taxon>Russulales</taxon>
        <taxon>Lachnocladiaceae</taxon>
        <taxon>Vararia</taxon>
    </lineage>
</organism>
<keyword evidence="2" id="KW-1185">Reference proteome</keyword>
<proteinExistence type="predicted"/>
<reference evidence="1" key="2">
    <citation type="journal article" date="2022" name="New Phytol.">
        <title>Evolutionary transition to the ectomycorrhizal habit in the genomes of a hyperdiverse lineage of mushroom-forming fungi.</title>
        <authorList>
            <person name="Looney B."/>
            <person name="Miyauchi S."/>
            <person name="Morin E."/>
            <person name="Drula E."/>
            <person name="Courty P.E."/>
            <person name="Kohler A."/>
            <person name="Kuo A."/>
            <person name="LaButti K."/>
            <person name="Pangilinan J."/>
            <person name="Lipzen A."/>
            <person name="Riley R."/>
            <person name="Andreopoulos W."/>
            <person name="He G."/>
            <person name="Johnson J."/>
            <person name="Nolan M."/>
            <person name="Tritt A."/>
            <person name="Barry K.W."/>
            <person name="Grigoriev I.V."/>
            <person name="Nagy L.G."/>
            <person name="Hibbett D."/>
            <person name="Henrissat B."/>
            <person name="Matheny P.B."/>
            <person name="Labbe J."/>
            <person name="Martin F.M."/>
        </authorList>
    </citation>
    <scope>NUCLEOTIDE SEQUENCE</scope>
    <source>
        <strain evidence="1">EC-137</strain>
    </source>
</reference>
<dbReference type="EMBL" id="MU273569">
    <property type="protein sequence ID" value="KAI0031740.1"/>
    <property type="molecule type" value="Genomic_DNA"/>
</dbReference>
<accession>A0ACB8QJ86</accession>
<sequence>MFNEPDPKTKAKPGSASFYTQRVEYNDQLLQLQNASNSARKVLKELELFPLPKHALDSLPPLHSYWRSRRDMAADLFDKTLNTRQYKKVVRVLSRLNEYQTIARAAGCDQLADSVSDVIRLYERPGKHTILGHGSRGLARFDRFGRTYSVGRRKTSSARVWMIPVLHEDTETVRDAAAERAALEAQLFKGEEPQIKELPSPPTTTILVNGRPMRDIFPSVLDRERIVRPLKIAGVLGAYNVFALVRGGGTTGQSGAVAQAIAKGLATHEPEMKTTLKKAKLLRRDPRMVERKKTGQPKARKRYAWVKR</sequence>
<name>A0ACB8QJ86_9AGAM</name>
<comment type="caution">
    <text evidence="1">The sequence shown here is derived from an EMBL/GenBank/DDBJ whole genome shotgun (WGS) entry which is preliminary data.</text>
</comment>
<reference evidence="1" key="1">
    <citation type="submission" date="2021-02" db="EMBL/GenBank/DDBJ databases">
        <authorList>
            <consortium name="DOE Joint Genome Institute"/>
            <person name="Ahrendt S."/>
            <person name="Looney B.P."/>
            <person name="Miyauchi S."/>
            <person name="Morin E."/>
            <person name="Drula E."/>
            <person name="Courty P.E."/>
            <person name="Chicoki N."/>
            <person name="Fauchery L."/>
            <person name="Kohler A."/>
            <person name="Kuo A."/>
            <person name="Labutti K."/>
            <person name="Pangilinan J."/>
            <person name="Lipzen A."/>
            <person name="Riley R."/>
            <person name="Andreopoulos W."/>
            <person name="He G."/>
            <person name="Johnson J."/>
            <person name="Barry K.W."/>
            <person name="Grigoriev I.V."/>
            <person name="Nagy L."/>
            <person name="Hibbett D."/>
            <person name="Henrissat B."/>
            <person name="Matheny P.B."/>
            <person name="Labbe J."/>
            <person name="Martin F."/>
        </authorList>
    </citation>
    <scope>NUCLEOTIDE SEQUENCE</scope>
    <source>
        <strain evidence="1">EC-137</strain>
    </source>
</reference>
<dbReference type="Proteomes" id="UP000814128">
    <property type="component" value="Unassembled WGS sequence"/>
</dbReference>
<gene>
    <name evidence="1" type="ORF">K488DRAFT_51422</name>
</gene>